<feature type="transmembrane region" description="Helical" evidence="9">
    <location>
        <begin position="243"/>
        <end position="264"/>
    </location>
</feature>
<evidence type="ECO:0000256" key="2">
    <source>
        <dbReference type="ARBA" id="ARBA00022448"/>
    </source>
</evidence>
<dbReference type="RefSeq" id="WP_075061918.1">
    <property type="nucleotide sequence ID" value="NZ_LGCL01000016.1"/>
</dbReference>
<keyword evidence="4 11" id="KW-0762">Sugar transport</keyword>
<dbReference type="AlphaFoldDB" id="A0A0P6YA16"/>
<feature type="transmembrane region" description="Helical" evidence="9">
    <location>
        <begin position="276"/>
        <end position="303"/>
    </location>
</feature>
<keyword evidence="3" id="KW-1003">Cell membrane</keyword>
<dbReference type="NCBIfam" id="TIGR01427">
    <property type="entry name" value="PTS_IIC_fructo"/>
    <property type="match status" value="1"/>
</dbReference>
<feature type="transmembrane region" description="Helical" evidence="9">
    <location>
        <begin position="309"/>
        <end position="329"/>
    </location>
</feature>
<keyword evidence="2" id="KW-0813">Transport</keyword>
<evidence type="ECO:0000256" key="3">
    <source>
        <dbReference type="ARBA" id="ARBA00022475"/>
    </source>
</evidence>
<proteinExistence type="predicted"/>
<feature type="transmembrane region" description="Helical" evidence="9">
    <location>
        <begin position="168"/>
        <end position="187"/>
    </location>
</feature>
<evidence type="ECO:0000313" key="12">
    <source>
        <dbReference type="Proteomes" id="UP000050417"/>
    </source>
</evidence>
<evidence type="ECO:0000313" key="11">
    <source>
        <dbReference type="EMBL" id="KPL78659.1"/>
    </source>
</evidence>
<name>A0A0P6YA16_9CHLR</name>
<dbReference type="GO" id="GO:0008982">
    <property type="term" value="F:protein-N(PI)-phosphohistidine-sugar phosphotransferase activity"/>
    <property type="evidence" value="ECO:0007669"/>
    <property type="project" value="InterPro"/>
</dbReference>
<comment type="caution">
    <text evidence="11">The sequence shown here is derived from an EMBL/GenBank/DDBJ whole genome shotgun (WGS) entry which is preliminary data.</text>
</comment>
<evidence type="ECO:0000256" key="6">
    <source>
        <dbReference type="ARBA" id="ARBA00022692"/>
    </source>
</evidence>
<dbReference type="GO" id="GO:0009401">
    <property type="term" value="P:phosphoenolpyruvate-dependent sugar phosphotransferase system"/>
    <property type="evidence" value="ECO:0007669"/>
    <property type="project" value="UniProtKB-KW"/>
</dbReference>
<comment type="subcellular location">
    <subcellularLocation>
        <location evidence="1">Cell inner membrane</location>
        <topology evidence="1">Multi-pass membrane protein</topology>
    </subcellularLocation>
</comment>
<evidence type="ECO:0000256" key="8">
    <source>
        <dbReference type="ARBA" id="ARBA00023136"/>
    </source>
</evidence>
<evidence type="ECO:0000256" key="1">
    <source>
        <dbReference type="ARBA" id="ARBA00004429"/>
    </source>
</evidence>
<dbReference type="PANTHER" id="PTHR30505:SF0">
    <property type="entry name" value="FRUCTOSE-LIKE PTS SYSTEM EIIBC COMPONENT-RELATED"/>
    <property type="match status" value="1"/>
</dbReference>
<dbReference type="InterPro" id="IPR013014">
    <property type="entry name" value="PTS_EIIC_2"/>
</dbReference>
<dbReference type="EMBL" id="LGCL01000016">
    <property type="protein sequence ID" value="KPL78659.1"/>
    <property type="molecule type" value="Genomic_DNA"/>
</dbReference>
<dbReference type="InterPro" id="IPR006327">
    <property type="entry name" value="PTS_IIC_fruc"/>
</dbReference>
<sequence length="345" mass="35603">MKRFLHDVQTHLLTGVSYMIPFVVPGGILIAIGFLLGGIKVYETPGFAAELFFLGKDAFGLMVAALAGYIAYSVADRPGIAPGFVGGIVATRIGAGFLGGMIAGLIAGYLVEAIKQIKVPQMIRSLMPVLIIPLLASTIVGLLMVYFIGPPVKWLNETMSVILNNLGTGSAIALGLLIGAMMAFDMGGPVNKAAYFFALGVAETANNWVPMGAVFVGGMVPPLVIAVAMLIANNKFTEEEKAGIPGCFVGAASLITEFAIPYAAGDPVRVMPSIMVGSAVGGAISMALGVSMMAPHGGLFVFALSNKPLLYVLSIIVGGIVGGLMLAAIKPKLEAEKVELDGQSA</sequence>
<dbReference type="Pfam" id="PF02378">
    <property type="entry name" value="PTS_EIIC"/>
    <property type="match status" value="1"/>
</dbReference>
<reference evidence="11 12" key="1">
    <citation type="submission" date="2015-07" db="EMBL/GenBank/DDBJ databases">
        <title>Genome sequence of Ornatilinea apprima DSM 23815.</title>
        <authorList>
            <person name="Hemp J."/>
            <person name="Ward L.M."/>
            <person name="Pace L.A."/>
            <person name="Fischer W.W."/>
        </authorList>
    </citation>
    <scope>NUCLEOTIDE SEQUENCE [LARGE SCALE GENOMIC DNA]</scope>
    <source>
        <strain evidence="11 12">P3M-1</strain>
    </source>
</reference>
<feature type="transmembrane region" description="Helical" evidence="9">
    <location>
        <begin position="84"/>
        <end position="111"/>
    </location>
</feature>
<dbReference type="PROSITE" id="PS51104">
    <property type="entry name" value="PTS_EIIC_TYPE_2"/>
    <property type="match status" value="1"/>
</dbReference>
<keyword evidence="6 9" id="KW-0812">Transmembrane</keyword>
<evidence type="ECO:0000256" key="7">
    <source>
        <dbReference type="ARBA" id="ARBA00022989"/>
    </source>
</evidence>
<evidence type="ECO:0000256" key="4">
    <source>
        <dbReference type="ARBA" id="ARBA00022597"/>
    </source>
</evidence>
<dbReference type="GO" id="GO:0090563">
    <property type="term" value="F:protein-phosphocysteine-sugar phosphotransferase activity"/>
    <property type="evidence" value="ECO:0007669"/>
    <property type="project" value="TreeGrafter"/>
</dbReference>
<accession>A0A0P6YA16</accession>
<dbReference type="GO" id="GO:0005886">
    <property type="term" value="C:plasma membrane"/>
    <property type="evidence" value="ECO:0007669"/>
    <property type="project" value="UniProtKB-SubCell"/>
</dbReference>
<keyword evidence="5" id="KW-0598">Phosphotransferase system</keyword>
<keyword evidence="7 9" id="KW-1133">Transmembrane helix</keyword>
<feature type="transmembrane region" description="Helical" evidence="9">
    <location>
        <begin position="51"/>
        <end position="72"/>
    </location>
</feature>
<dbReference type="GO" id="GO:0005351">
    <property type="term" value="F:carbohydrate:proton symporter activity"/>
    <property type="evidence" value="ECO:0007669"/>
    <property type="project" value="InterPro"/>
</dbReference>
<dbReference type="InterPro" id="IPR050864">
    <property type="entry name" value="Bacterial_PTS_Sugar_Transport"/>
</dbReference>
<feature type="transmembrane region" description="Helical" evidence="9">
    <location>
        <begin position="20"/>
        <end position="39"/>
    </location>
</feature>
<evidence type="ECO:0000256" key="5">
    <source>
        <dbReference type="ARBA" id="ARBA00022683"/>
    </source>
</evidence>
<feature type="transmembrane region" description="Helical" evidence="9">
    <location>
        <begin position="208"/>
        <end position="231"/>
    </location>
</feature>
<protein>
    <submittedName>
        <fullName evidence="11">PTS sugar transporter</fullName>
    </submittedName>
</protein>
<dbReference type="PATRIC" id="fig|1134406.4.peg.1518"/>
<dbReference type="Proteomes" id="UP000050417">
    <property type="component" value="Unassembled WGS sequence"/>
</dbReference>
<feature type="domain" description="PTS EIIC type-2" evidence="10">
    <location>
        <begin position="8"/>
        <end position="339"/>
    </location>
</feature>
<evidence type="ECO:0000259" key="10">
    <source>
        <dbReference type="PROSITE" id="PS51104"/>
    </source>
</evidence>
<organism evidence="11 12">
    <name type="scientific">Ornatilinea apprima</name>
    <dbReference type="NCBI Taxonomy" id="1134406"/>
    <lineage>
        <taxon>Bacteria</taxon>
        <taxon>Bacillati</taxon>
        <taxon>Chloroflexota</taxon>
        <taxon>Anaerolineae</taxon>
        <taxon>Anaerolineales</taxon>
        <taxon>Anaerolineaceae</taxon>
        <taxon>Ornatilinea</taxon>
    </lineage>
</organism>
<dbReference type="InterPro" id="IPR003352">
    <property type="entry name" value="PTS_EIIC"/>
</dbReference>
<keyword evidence="8 9" id="KW-0472">Membrane</keyword>
<gene>
    <name evidence="11" type="ORF">ADN00_05220</name>
</gene>
<dbReference type="PANTHER" id="PTHR30505">
    <property type="entry name" value="FRUCTOSE-LIKE PERMEASE"/>
    <property type="match status" value="1"/>
</dbReference>
<keyword evidence="12" id="KW-1185">Reference proteome</keyword>
<evidence type="ECO:0000256" key="9">
    <source>
        <dbReference type="SAM" id="Phobius"/>
    </source>
</evidence>
<feature type="transmembrane region" description="Helical" evidence="9">
    <location>
        <begin position="123"/>
        <end position="148"/>
    </location>
</feature>
<dbReference type="STRING" id="1134406.ADN00_05220"/>